<dbReference type="GO" id="GO:0051118">
    <property type="term" value="F:glucan endo-1,3-alpha-glucosidase activity"/>
    <property type="evidence" value="ECO:0007669"/>
    <property type="project" value="InterPro"/>
</dbReference>
<reference evidence="5 6" key="1">
    <citation type="journal article" date="2018" name="Evol. Lett.">
        <title>Horizontal gene cluster transfer increased hallucinogenic mushroom diversity.</title>
        <authorList>
            <person name="Reynolds H.T."/>
            <person name="Vijayakumar V."/>
            <person name="Gluck-Thaler E."/>
            <person name="Korotkin H.B."/>
            <person name="Matheny P.B."/>
            <person name="Slot J.C."/>
        </authorList>
    </citation>
    <scope>NUCLEOTIDE SEQUENCE [LARGE SCALE GENOMIC DNA]</scope>
    <source>
        <strain evidence="5 6">2631</strain>
    </source>
</reference>
<organism evidence="5 6">
    <name type="scientific">Psilocybe cyanescens</name>
    <dbReference type="NCBI Taxonomy" id="93625"/>
    <lineage>
        <taxon>Eukaryota</taxon>
        <taxon>Fungi</taxon>
        <taxon>Dikarya</taxon>
        <taxon>Basidiomycota</taxon>
        <taxon>Agaricomycotina</taxon>
        <taxon>Agaricomycetes</taxon>
        <taxon>Agaricomycetidae</taxon>
        <taxon>Agaricales</taxon>
        <taxon>Agaricineae</taxon>
        <taxon>Strophariaceae</taxon>
        <taxon>Psilocybe</taxon>
    </lineage>
</organism>
<name>A0A409WXJ4_PSICY</name>
<dbReference type="InterPro" id="IPR051589">
    <property type="entry name" value="Sialate-O-sulfotransferase"/>
</dbReference>
<dbReference type="PROSITE" id="PS51212">
    <property type="entry name" value="WSC"/>
    <property type="match status" value="3"/>
</dbReference>
<evidence type="ECO:0000259" key="4">
    <source>
        <dbReference type="PROSITE" id="PS51212"/>
    </source>
</evidence>
<keyword evidence="3" id="KW-0732">Signal</keyword>
<accession>A0A409WXJ4</accession>
<dbReference type="Pfam" id="PF01822">
    <property type="entry name" value="WSC"/>
    <property type="match status" value="3"/>
</dbReference>
<feature type="compositionally biased region" description="Low complexity" evidence="2">
    <location>
        <begin position="474"/>
        <end position="505"/>
    </location>
</feature>
<dbReference type="InParanoid" id="A0A409WXJ4"/>
<proteinExistence type="predicted"/>
<protein>
    <submittedName>
        <fullName evidence="5">GH-71</fullName>
    </submittedName>
</protein>
<dbReference type="STRING" id="93625.A0A409WXJ4"/>
<dbReference type="PANTHER" id="PTHR45964:SF5">
    <property type="entry name" value="WSCD FAMILY MEMBER CG9164"/>
    <property type="match status" value="1"/>
</dbReference>
<evidence type="ECO:0000256" key="3">
    <source>
        <dbReference type="SAM" id="SignalP"/>
    </source>
</evidence>
<dbReference type="CDD" id="cd11577">
    <property type="entry name" value="GH71"/>
    <property type="match status" value="1"/>
</dbReference>
<dbReference type="OrthoDB" id="3257981at2759"/>
<feature type="chain" id="PRO_5018985485" evidence="3">
    <location>
        <begin position="22"/>
        <end position="809"/>
    </location>
</feature>
<feature type="region of interest" description="Disordered" evidence="2">
    <location>
        <begin position="472"/>
        <end position="506"/>
    </location>
</feature>
<evidence type="ECO:0000256" key="1">
    <source>
        <dbReference type="ARBA" id="ARBA00022737"/>
    </source>
</evidence>
<feature type="region of interest" description="Disordered" evidence="2">
    <location>
        <begin position="603"/>
        <end position="626"/>
    </location>
</feature>
<feature type="domain" description="WSC" evidence="4">
    <location>
        <begin position="626"/>
        <end position="722"/>
    </location>
</feature>
<evidence type="ECO:0000313" key="5">
    <source>
        <dbReference type="EMBL" id="PPQ83225.1"/>
    </source>
</evidence>
<comment type="caution">
    <text evidence="5">The sequence shown here is derived from an EMBL/GenBank/DDBJ whole genome shotgun (WGS) entry which is preliminary data.</text>
</comment>
<dbReference type="SMART" id="SM00321">
    <property type="entry name" value="WSC"/>
    <property type="match status" value="3"/>
</dbReference>
<dbReference type="InterPro" id="IPR005197">
    <property type="entry name" value="Glyco_hydro_71"/>
</dbReference>
<dbReference type="EMBL" id="NHYD01003033">
    <property type="protein sequence ID" value="PPQ83225.1"/>
    <property type="molecule type" value="Genomic_DNA"/>
</dbReference>
<dbReference type="PANTHER" id="PTHR45964">
    <property type="entry name" value="WSCD FAMILY MEMBER CG9164"/>
    <property type="match status" value="1"/>
</dbReference>
<dbReference type="Proteomes" id="UP000283269">
    <property type="component" value="Unassembled WGS sequence"/>
</dbReference>
<gene>
    <name evidence="5" type="ORF">CVT25_004284</name>
</gene>
<feature type="domain" description="WSC" evidence="4">
    <location>
        <begin position="509"/>
        <end position="602"/>
    </location>
</feature>
<sequence length="809" mass="87051">MRISLFNALVLTSLFISSTAALQQGAHTSSIRRRRNWSLYSNRTALQTDDPAELKKRDGTKYVFMHHVSWALFFFSYFNQLFSLDCGQYPYTYADWLDDMYKIAAKGVDAIALNIGSDDWQRNQVATAYAAAQASNTGIKLFYSFDLTEMPCDLGDLVARVNLYNNHPNQFKVNGKNFISSYSGDCLGNSGWQSLKDQTNGYIMPFVWGLEGNFNSWPSLDSWYCWGCAWPQGNFAKNISASWGANTPQLSAHGCMIRTCMNTLFRADCKLHSLSSTHYSYKNFYLRGDDWLVVSRWEQLMQLRSTLTFVELVTWNDYGESDYYGPIKGAQPDGTTWANGFPHTAWYDLTGYYIQAFKTGSYPAITQDVIYFWARPHPAAATASGDSLGKPTGWNWTEDSMWAAVFATSPATVVLTCGGSTSTFTVAAGVNKLKIPLAAGKMTVQMIRNGQTIINYTPSDYTYVLNPVNPPPVSSSSSTSSSATSSSSSSSSSTSSSTSASATSTPVPGWTYQGCYVDSDPRVLPENGPFSTNTMTISTCLARCQAGNYLYAGVESRNECFCSNTIRNGAVLTSASDCNTPCVGNPTDTCGGVWRINIYKAGGSSSTSTTPTSTATSTTPTSTPTGWSTLGCVAEGTSGSRRALTAASFTQSNMTPQLCQGLCSGYQYAGVEAGSECYCGNSLTNNGASGNVIDNGSCQWSCSGDSSQKCGGSWTLNVYTKSTTTPPSTGAWSPAGCFVDADSRMLRGSFVSLPGSLTVESCTNVCNGAGYTMAALEYGQECYCGSQLYKDGGAGVSVDAGQCNMACSG</sequence>
<keyword evidence="1" id="KW-0677">Repeat</keyword>
<feature type="domain" description="WSC" evidence="4">
    <location>
        <begin position="731"/>
        <end position="809"/>
    </location>
</feature>
<dbReference type="AlphaFoldDB" id="A0A409WXJ4"/>
<feature type="signal peptide" evidence="3">
    <location>
        <begin position="1"/>
        <end position="21"/>
    </location>
</feature>
<evidence type="ECO:0000313" key="6">
    <source>
        <dbReference type="Proteomes" id="UP000283269"/>
    </source>
</evidence>
<dbReference type="Pfam" id="PF03659">
    <property type="entry name" value="Glyco_hydro_71"/>
    <property type="match status" value="1"/>
</dbReference>
<dbReference type="InterPro" id="IPR002889">
    <property type="entry name" value="WSC_carb-bd"/>
</dbReference>
<evidence type="ECO:0000256" key="2">
    <source>
        <dbReference type="SAM" id="MobiDB-lite"/>
    </source>
</evidence>
<dbReference type="Gene3D" id="3.20.20.80">
    <property type="entry name" value="Glycosidases"/>
    <property type="match status" value="1"/>
</dbReference>
<keyword evidence="6" id="KW-1185">Reference proteome</keyword>